<reference evidence="1" key="1">
    <citation type="journal article" date="2023" name="Microb. Genom.">
        <title>Mesoterricola silvestris gen. nov., sp. nov., Mesoterricola sediminis sp. nov., Geothrix oryzae sp. nov., Geothrix edaphica sp. nov., Geothrix rubra sp. nov., and Geothrix limicola sp. nov., six novel members of Acidobacteriota isolated from soils.</title>
        <authorList>
            <person name="Weisberg A.J."/>
            <person name="Pearce E."/>
            <person name="Kramer C.G."/>
            <person name="Chang J.H."/>
            <person name="Clarke C.R."/>
        </authorList>
    </citation>
    <scope>NUCLEOTIDE SEQUENCE</scope>
    <source>
        <strain evidence="1">ND06-05F</strain>
    </source>
</reference>
<accession>A0AAJ2PK13</accession>
<evidence type="ECO:0000313" key="2">
    <source>
        <dbReference type="Proteomes" id="UP001273589"/>
    </source>
</evidence>
<name>A0AAJ2PK13_9ACTN</name>
<protein>
    <submittedName>
        <fullName evidence="1">Uncharacterized protein</fullName>
    </submittedName>
</protein>
<sequence length="40" mass="4561">MHESVRLRIETDAGYARRIPDGVTWTDKEWLTPHPRAGAA</sequence>
<dbReference type="RefSeq" id="WP_319689140.1">
    <property type="nucleotide sequence ID" value="NZ_JARAWN010000009.1"/>
</dbReference>
<dbReference type="EMBL" id="JARAWN010000009">
    <property type="protein sequence ID" value="MDX3128794.1"/>
    <property type="molecule type" value="Genomic_DNA"/>
</dbReference>
<dbReference type="AlphaFoldDB" id="A0AAJ2PK13"/>
<evidence type="ECO:0000313" key="1">
    <source>
        <dbReference type="EMBL" id="MDX3128794.1"/>
    </source>
</evidence>
<organism evidence="1 2">
    <name type="scientific">Streptomyces europaeiscabiei</name>
    <dbReference type="NCBI Taxonomy" id="146819"/>
    <lineage>
        <taxon>Bacteria</taxon>
        <taxon>Bacillati</taxon>
        <taxon>Actinomycetota</taxon>
        <taxon>Actinomycetes</taxon>
        <taxon>Kitasatosporales</taxon>
        <taxon>Streptomycetaceae</taxon>
        <taxon>Streptomyces</taxon>
    </lineage>
</organism>
<comment type="caution">
    <text evidence="1">The sequence shown here is derived from an EMBL/GenBank/DDBJ whole genome shotgun (WGS) entry which is preliminary data.</text>
</comment>
<dbReference type="Proteomes" id="UP001273589">
    <property type="component" value="Unassembled WGS sequence"/>
</dbReference>
<proteinExistence type="predicted"/>
<gene>
    <name evidence="1" type="ORF">PV367_03030</name>
</gene>